<sequence>MISSKGYSHNLRGIYLGYLIKLLNKKYFVSMSPIAKELDMNSNYFRDFARGLKNMPNEKLDLIEDFLYDLYGAILIDEVPQKHSEFQEFITTLPNSLIYKEIVN</sequence>
<dbReference type="EMBL" id="AZDX01000003">
    <property type="protein sequence ID" value="KRL07909.1"/>
    <property type="molecule type" value="Genomic_DNA"/>
</dbReference>
<organism evidence="1 2">
    <name type="scientific">Liquorilactobacillus hordei DSM 19519</name>
    <dbReference type="NCBI Taxonomy" id="1423759"/>
    <lineage>
        <taxon>Bacteria</taxon>
        <taxon>Bacillati</taxon>
        <taxon>Bacillota</taxon>
        <taxon>Bacilli</taxon>
        <taxon>Lactobacillales</taxon>
        <taxon>Lactobacillaceae</taxon>
        <taxon>Liquorilactobacillus</taxon>
    </lineage>
</organism>
<accession>A0A0R1MRY0</accession>
<dbReference type="RefSeq" id="WP_057868698.1">
    <property type="nucleotide sequence ID" value="NZ_AZDX01000003.1"/>
</dbReference>
<dbReference type="PATRIC" id="fig|1423759.3.peg.1031"/>
<dbReference type="AlphaFoldDB" id="A0A0R1MRY0"/>
<evidence type="ECO:0000313" key="2">
    <source>
        <dbReference type="Proteomes" id="UP000051448"/>
    </source>
</evidence>
<evidence type="ECO:0008006" key="3">
    <source>
        <dbReference type="Google" id="ProtNLM"/>
    </source>
</evidence>
<keyword evidence="2" id="KW-1185">Reference proteome</keyword>
<dbReference type="OrthoDB" id="9949481at2"/>
<proteinExistence type="predicted"/>
<protein>
    <recommendedName>
        <fullName evidence="3">HTH cro/C1-type domain-containing protein</fullName>
    </recommendedName>
</protein>
<name>A0A0R1MRY0_9LACO</name>
<reference evidence="1 2" key="1">
    <citation type="journal article" date="2015" name="Genome Announc.">
        <title>Expanding the biotechnology potential of lactobacilli through comparative genomics of 213 strains and associated genera.</title>
        <authorList>
            <person name="Sun Z."/>
            <person name="Harris H.M."/>
            <person name="McCann A."/>
            <person name="Guo C."/>
            <person name="Argimon S."/>
            <person name="Zhang W."/>
            <person name="Yang X."/>
            <person name="Jeffery I.B."/>
            <person name="Cooney J.C."/>
            <person name="Kagawa T.F."/>
            <person name="Liu W."/>
            <person name="Song Y."/>
            <person name="Salvetti E."/>
            <person name="Wrobel A."/>
            <person name="Rasinkangas P."/>
            <person name="Parkhill J."/>
            <person name="Rea M.C."/>
            <person name="O'Sullivan O."/>
            <person name="Ritari J."/>
            <person name="Douillard F.P."/>
            <person name="Paul Ross R."/>
            <person name="Yang R."/>
            <person name="Briner A.E."/>
            <person name="Felis G.E."/>
            <person name="de Vos W.M."/>
            <person name="Barrangou R."/>
            <person name="Klaenhammer T.R."/>
            <person name="Caufield P.W."/>
            <person name="Cui Y."/>
            <person name="Zhang H."/>
            <person name="O'Toole P.W."/>
        </authorList>
    </citation>
    <scope>NUCLEOTIDE SEQUENCE [LARGE SCALE GENOMIC DNA]</scope>
    <source>
        <strain evidence="1 2">DSM 19519</strain>
    </source>
</reference>
<dbReference type="Proteomes" id="UP000051448">
    <property type="component" value="Unassembled WGS sequence"/>
</dbReference>
<evidence type="ECO:0000313" key="1">
    <source>
        <dbReference type="EMBL" id="KRL07909.1"/>
    </source>
</evidence>
<dbReference type="GeneID" id="98309629"/>
<comment type="caution">
    <text evidence="1">The sequence shown here is derived from an EMBL/GenBank/DDBJ whole genome shotgun (WGS) entry which is preliminary data.</text>
</comment>
<gene>
    <name evidence="1" type="ORF">FC92_GL000976</name>
</gene>